<organism evidence="1 2">
    <name type="scientific">Candidatus Borkfalkia avicola</name>
    <dbReference type="NCBI Taxonomy" id="2838503"/>
    <lineage>
        <taxon>Bacteria</taxon>
        <taxon>Bacillati</taxon>
        <taxon>Bacillota</taxon>
        <taxon>Clostridia</taxon>
        <taxon>Christensenellales</taxon>
        <taxon>Christensenellaceae</taxon>
        <taxon>Candidatus Borkfalkia</taxon>
    </lineage>
</organism>
<dbReference type="InterPro" id="IPR011989">
    <property type="entry name" value="ARM-like"/>
</dbReference>
<dbReference type="Proteomes" id="UP000824025">
    <property type="component" value="Unassembled WGS sequence"/>
</dbReference>
<evidence type="ECO:0000313" key="2">
    <source>
        <dbReference type="Proteomes" id="UP000824025"/>
    </source>
</evidence>
<dbReference type="EMBL" id="DXCF01000027">
    <property type="protein sequence ID" value="HIZ09832.1"/>
    <property type="molecule type" value="Genomic_DNA"/>
</dbReference>
<dbReference type="AlphaFoldDB" id="A0A9D2D727"/>
<evidence type="ECO:0000313" key="1">
    <source>
        <dbReference type="EMBL" id="HIZ09832.1"/>
    </source>
</evidence>
<accession>A0A9D2D727</accession>
<reference evidence="1" key="1">
    <citation type="journal article" date="2021" name="PeerJ">
        <title>Extensive microbial diversity within the chicken gut microbiome revealed by metagenomics and culture.</title>
        <authorList>
            <person name="Gilroy R."/>
            <person name="Ravi A."/>
            <person name="Getino M."/>
            <person name="Pursley I."/>
            <person name="Horton D.L."/>
            <person name="Alikhan N.F."/>
            <person name="Baker D."/>
            <person name="Gharbi K."/>
            <person name="Hall N."/>
            <person name="Watson M."/>
            <person name="Adriaenssens E.M."/>
            <person name="Foster-Nyarko E."/>
            <person name="Jarju S."/>
            <person name="Secka A."/>
            <person name="Antonio M."/>
            <person name="Oren A."/>
            <person name="Chaudhuri R.R."/>
            <person name="La Ragione R."/>
            <person name="Hildebrand F."/>
            <person name="Pallen M.J."/>
        </authorList>
    </citation>
    <scope>NUCLEOTIDE SEQUENCE</scope>
    <source>
        <strain evidence="1">CHK192-19661</strain>
    </source>
</reference>
<sequence>MKLIDFDEKFNKKMAKMIERHAGERTEEEWESAIAEEYAKFGDAYMGELGMTPRQYFAAMTDVQLVEMLKEYILQGVSVPDLLCEEIEERGAFPALLSLLEESDEELVHYALNLVGTDARALPRYAAMLAEDVYDEHIKDNVAELLKQRADAVTEEMLALLGTENEPYALEILSGTKKRDDRVYNALLAAFREAEEADLPLYAGYLAAYGDERALPVLLREIEREDIGFVAFQELKFAIEALGGEYEKQRDFSQDEAYKKIMAASAGSDIFGMKKK</sequence>
<comment type="caution">
    <text evidence="1">The sequence shown here is derived from an EMBL/GenBank/DDBJ whole genome shotgun (WGS) entry which is preliminary data.</text>
</comment>
<name>A0A9D2D727_9FIRM</name>
<gene>
    <name evidence="1" type="ORF">H9726_05005</name>
</gene>
<dbReference type="Gene3D" id="1.25.10.10">
    <property type="entry name" value="Leucine-rich Repeat Variant"/>
    <property type="match status" value="1"/>
</dbReference>
<reference evidence="1" key="2">
    <citation type="submission" date="2021-04" db="EMBL/GenBank/DDBJ databases">
        <authorList>
            <person name="Gilroy R."/>
        </authorList>
    </citation>
    <scope>NUCLEOTIDE SEQUENCE</scope>
    <source>
        <strain evidence="1">CHK192-19661</strain>
    </source>
</reference>
<protein>
    <submittedName>
        <fullName evidence="1">Uncharacterized protein</fullName>
    </submittedName>
</protein>
<proteinExistence type="predicted"/>